<reference evidence="3 4" key="1">
    <citation type="submission" date="2019-01" db="EMBL/GenBank/DDBJ databases">
        <title>A draft genome assembly of the solar-powered sea slug Elysia chlorotica.</title>
        <authorList>
            <person name="Cai H."/>
            <person name="Li Q."/>
            <person name="Fang X."/>
            <person name="Li J."/>
            <person name="Curtis N.E."/>
            <person name="Altenburger A."/>
            <person name="Shibata T."/>
            <person name="Feng M."/>
            <person name="Maeda T."/>
            <person name="Schwartz J.A."/>
            <person name="Shigenobu S."/>
            <person name="Lundholm N."/>
            <person name="Nishiyama T."/>
            <person name="Yang H."/>
            <person name="Hasebe M."/>
            <person name="Li S."/>
            <person name="Pierce S.K."/>
            <person name="Wang J."/>
        </authorList>
    </citation>
    <scope>NUCLEOTIDE SEQUENCE [LARGE SCALE GENOMIC DNA]</scope>
    <source>
        <strain evidence="3">EC2010</strain>
        <tissue evidence="3">Whole organism of an adult</tissue>
    </source>
</reference>
<dbReference type="Gene3D" id="3.30.1370.110">
    <property type="match status" value="1"/>
</dbReference>
<sequence>PVRQNWAATTNEHFAPPCNRVPVNQNWAATTNEHFAPPCNRVPKNQNWAATNNEHFAPPCNRVPKNQNWAATTNEHFAPPCNRVPVNQNWAATTNEHFAPPCNRVPVHQNWAATNNEHFAPPAVNYAGRIGRSSTREPDGEHRASVRSKSSNPTGRERSEFRSDLPGARGRREQSVPARGTNQRKQLFPDHRFTAKVSADGKTIDLHNMTVEDALSETQKYLKLREKEYHDNGNRRSDRFFNIITGQGNNSKGGKAKIKPEVEKYLNQYNFCYRPARNNPGKLVVDFFKSQ</sequence>
<feature type="compositionally biased region" description="Basic and acidic residues" evidence="1">
    <location>
        <begin position="134"/>
        <end position="144"/>
    </location>
</feature>
<dbReference type="GO" id="GO:0004519">
    <property type="term" value="F:endonuclease activity"/>
    <property type="evidence" value="ECO:0007669"/>
    <property type="project" value="TreeGrafter"/>
</dbReference>
<feature type="non-terminal residue" evidence="3">
    <location>
        <position position="1"/>
    </location>
</feature>
<evidence type="ECO:0000313" key="3">
    <source>
        <dbReference type="EMBL" id="RUS92219.1"/>
    </source>
</evidence>
<dbReference type="InterPro" id="IPR036063">
    <property type="entry name" value="Smr_dom_sf"/>
</dbReference>
<proteinExistence type="predicted"/>
<evidence type="ECO:0000313" key="4">
    <source>
        <dbReference type="Proteomes" id="UP000271974"/>
    </source>
</evidence>
<dbReference type="PROSITE" id="PS50828">
    <property type="entry name" value="SMR"/>
    <property type="match status" value="1"/>
</dbReference>
<organism evidence="3 4">
    <name type="scientific">Elysia chlorotica</name>
    <name type="common">Eastern emerald elysia</name>
    <name type="synonym">Sea slug</name>
    <dbReference type="NCBI Taxonomy" id="188477"/>
    <lineage>
        <taxon>Eukaryota</taxon>
        <taxon>Metazoa</taxon>
        <taxon>Spiralia</taxon>
        <taxon>Lophotrochozoa</taxon>
        <taxon>Mollusca</taxon>
        <taxon>Gastropoda</taxon>
        <taxon>Heterobranchia</taxon>
        <taxon>Euthyneura</taxon>
        <taxon>Panpulmonata</taxon>
        <taxon>Sacoglossa</taxon>
        <taxon>Placobranchoidea</taxon>
        <taxon>Plakobranchidae</taxon>
        <taxon>Elysia</taxon>
    </lineage>
</organism>
<dbReference type="SUPFAM" id="SSF160443">
    <property type="entry name" value="SMR domain-like"/>
    <property type="match status" value="1"/>
</dbReference>
<dbReference type="PANTHER" id="PTHR46535">
    <property type="entry name" value="NEDD4-BINDING PROTEIN 2"/>
    <property type="match status" value="1"/>
</dbReference>
<protein>
    <recommendedName>
        <fullName evidence="2">Smr domain-containing protein</fullName>
    </recommendedName>
</protein>
<feature type="domain" description="Smr" evidence="2">
    <location>
        <begin position="204"/>
        <end position="288"/>
    </location>
</feature>
<dbReference type="GO" id="GO:0005634">
    <property type="term" value="C:nucleus"/>
    <property type="evidence" value="ECO:0007669"/>
    <property type="project" value="TreeGrafter"/>
</dbReference>
<evidence type="ECO:0000256" key="1">
    <source>
        <dbReference type="SAM" id="MobiDB-lite"/>
    </source>
</evidence>
<dbReference type="EMBL" id="RQTK01000001">
    <property type="protein sequence ID" value="RUS92219.1"/>
    <property type="molecule type" value="Genomic_DNA"/>
</dbReference>
<accession>A0A433UEJ9</accession>
<dbReference type="InterPro" id="IPR002625">
    <property type="entry name" value="Smr_dom"/>
</dbReference>
<dbReference type="Proteomes" id="UP000271974">
    <property type="component" value="Unassembled WGS sequence"/>
</dbReference>
<gene>
    <name evidence="3" type="ORF">EGW08_000072</name>
</gene>
<name>A0A433UEJ9_ELYCH</name>
<comment type="caution">
    <text evidence="3">The sequence shown here is derived from an EMBL/GenBank/DDBJ whole genome shotgun (WGS) entry which is preliminary data.</text>
</comment>
<keyword evidence="4" id="KW-1185">Reference proteome</keyword>
<feature type="region of interest" description="Disordered" evidence="1">
    <location>
        <begin position="129"/>
        <end position="187"/>
    </location>
</feature>
<dbReference type="Pfam" id="PF01713">
    <property type="entry name" value="Smr"/>
    <property type="match status" value="1"/>
</dbReference>
<dbReference type="AlphaFoldDB" id="A0A433UEJ9"/>
<evidence type="ECO:0000259" key="2">
    <source>
        <dbReference type="PROSITE" id="PS50828"/>
    </source>
</evidence>
<dbReference type="PANTHER" id="PTHR46535:SF1">
    <property type="entry name" value="NEDD4-BINDING PROTEIN 2"/>
    <property type="match status" value="1"/>
</dbReference>
<dbReference type="OrthoDB" id="6161493at2759"/>
<dbReference type="STRING" id="188477.A0A433UEJ9"/>
<dbReference type="SMART" id="SM00463">
    <property type="entry name" value="SMR"/>
    <property type="match status" value="1"/>
</dbReference>
<dbReference type="InterPro" id="IPR052772">
    <property type="entry name" value="Endo/PolyKinase_Domain-Protein"/>
</dbReference>